<dbReference type="SUPFAM" id="SSF53335">
    <property type="entry name" value="S-adenosyl-L-methionine-dependent methyltransferases"/>
    <property type="match status" value="1"/>
</dbReference>
<reference evidence="1 2" key="1">
    <citation type="journal article" date="2015" name="PLoS ONE">
        <title>Rice-Infecting Pseudomonas Genomes Are Highly Accessorized and Harbor Multiple Putative Virulence Mechanisms to Cause Sheath Brown Rot.</title>
        <authorList>
            <person name="Quibod I.L."/>
            <person name="Grande G."/>
            <person name="Oreiro E.G."/>
            <person name="Borja F.N."/>
            <person name="Dossa G.S."/>
            <person name="Mauleon R."/>
            <person name="Cruz C.V."/>
            <person name="Oliva R."/>
        </authorList>
    </citation>
    <scope>NUCLEOTIDE SEQUENCE [LARGE SCALE GENOMIC DNA]</scope>
    <source>
        <strain evidence="1 2">IRRI 6609</strain>
    </source>
</reference>
<proteinExistence type="predicted"/>
<dbReference type="Proteomes" id="UP000037931">
    <property type="component" value="Unassembled WGS sequence"/>
</dbReference>
<comment type="caution">
    <text evidence="1">The sequence shown here is derived from an EMBL/GenBank/DDBJ whole genome shotgun (WGS) entry which is preliminary data.</text>
</comment>
<evidence type="ECO:0000313" key="1">
    <source>
        <dbReference type="EMBL" id="KPA88758.1"/>
    </source>
</evidence>
<name>A0A0M9GDZ5_9PSED</name>
<gene>
    <name evidence="1" type="ORF">PF66_04426</name>
</gene>
<dbReference type="Gene3D" id="3.40.50.150">
    <property type="entry name" value="Vaccinia Virus protein VP39"/>
    <property type="match status" value="1"/>
</dbReference>
<dbReference type="STRING" id="50340.PF66_04426"/>
<sequence length="284" mass="32285">MPGKKDLEERLQAVGSRYGCDKVVTHHYHRFYANHLLDYVGRPFKLLEIGVGGEGADPGGASLKLWAEVFPLATIHGLDIYDKRELDSDRIQTFVVDQGDPLALDRFMKRYGPFDIIIDDGSHRRSDQLTSLFNLITGVVAGGYYILEDYFTSYWPVYDGSTLAKDFLDTPVRWLKQTIDIINRNNLLSQEMKALIPSWEIEALHVYPGVAFIRKGVGPNRSVLPGGDFVENQLQLDELRYGRYKTWFFDHARDPMNYLALLHKFRQALDAEIAGLQGAGKRDG</sequence>
<dbReference type="InterPro" id="IPR029063">
    <property type="entry name" value="SAM-dependent_MTases_sf"/>
</dbReference>
<keyword evidence="2" id="KW-1185">Reference proteome</keyword>
<dbReference type="EMBL" id="JSYZ01000018">
    <property type="protein sequence ID" value="KPA88758.1"/>
    <property type="molecule type" value="Genomic_DNA"/>
</dbReference>
<evidence type="ECO:0000313" key="2">
    <source>
        <dbReference type="Proteomes" id="UP000037931"/>
    </source>
</evidence>
<evidence type="ECO:0008006" key="3">
    <source>
        <dbReference type="Google" id="ProtNLM"/>
    </source>
</evidence>
<accession>A0A0M9GDZ5</accession>
<dbReference type="RefSeq" id="WP_241494417.1">
    <property type="nucleotide sequence ID" value="NZ_JSYZ01000018.1"/>
</dbReference>
<dbReference type="AlphaFoldDB" id="A0A0M9GDZ5"/>
<protein>
    <recommendedName>
        <fullName evidence="3">Class I SAM-dependent methyltransferase</fullName>
    </recommendedName>
</protein>
<organism evidence="1 2">
    <name type="scientific">Pseudomonas asplenii</name>
    <dbReference type="NCBI Taxonomy" id="53407"/>
    <lineage>
        <taxon>Bacteria</taxon>
        <taxon>Pseudomonadati</taxon>
        <taxon>Pseudomonadota</taxon>
        <taxon>Gammaproteobacteria</taxon>
        <taxon>Pseudomonadales</taxon>
        <taxon>Pseudomonadaceae</taxon>
        <taxon>Pseudomonas</taxon>
    </lineage>
</organism>
<dbReference type="PATRIC" id="fig|50340.43.peg.1729"/>